<dbReference type="Proteomes" id="UP001576780">
    <property type="component" value="Unassembled WGS sequence"/>
</dbReference>
<evidence type="ECO:0000256" key="1">
    <source>
        <dbReference type="SAM" id="Phobius"/>
    </source>
</evidence>
<proteinExistence type="predicted"/>
<gene>
    <name evidence="2" type="ORF">ACE1CA_14935</name>
</gene>
<dbReference type="EMBL" id="JBHFNT010000123">
    <property type="protein sequence ID" value="MFB2835822.1"/>
    <property type="molecule type" value="Genomic_DNA"/>
</dbReference>
<feature type="transmembrane region" description="Helical" evidence="1">
    <location>
        <begin position="12"/>
        <end position="30"/>
    </location>
</feature>
<keyword evidence="1" id="KW-1133">Transmembrane helix</keyword>
<accession>A0ABV4WL58</accession>
<keyword evidence="3" id="KW-1185">Reference proteome</keyword>
<reference evidence="2 3" key="1">
    <citation type="submission" date="2024-09" db="EMBL/GenBank/DDBJ databases">
        <title>Floridaenema gen nov. (Aerosakkonemataceae, Aerosakkonematales ord. nov., Cyanobacteria) from benthic tropical and subtropical fresh waters, with the description of four new species.</title>
        <authorList>
            <person name="Moretto J.A."/>
            <person name="Berthold D.E."/>
            <person name="Lefler F.W."/>
            <person name="Huang I.-S."/>
            <person name="Laughinghouse H. IV."/>
        </authorList>
    </citation>
    <scope>NUCLEOTIDE SEQUENCE [LARGE SCALE GENOMIC DNA]</scope>
    <source>
        <strain evidence="2 3">BLCC-F167</strain>
    </source>
</reference>
<evidence type="ECO:0000313" key="2">
    <source>
        <dbReference type="EMBL" id="MFB2835822.1"/>
    </source>
</evidence>
<protein>
    <submittedName>
        <fullName evidence="2">Uncharacterized protein</fullName>
    </submittedName>
</protein>
<evidence type="ECO:0000313" key="3">
    <source>
        <dbReference type="Proteomes" id="UP001576780"/>
    </source>
</evidence>
<name>A0ABV4WL58_9CYAN</name>
<comment type="caution">
    <text evidence="2">The sequence shown here is derived from an EMBL/GenBank/DDBJ whole genome shotgun (WGS) entry which is preliminary data.</text>
</comment>
<dbReference type="RefSeq" id="WP_413278226.1">
    <property type="nucleotide sequence ID" value="NZ_JBHFNT010000123.1"/>
</dbReference>
<organism evidence="2 3">
    <name type="scientific">Floridaenema evergladense BLCC-F167</name>
    <dbReference type="NCBI Taxonomy" id="3153639"/>
    <lineage>
        <taxon>Bacteria</taxon>
        <taxon>Bacillati</taxon>
        <taxon>Cyanobacteriota</taxon>
        <taxon>Cyanophyceae</taxon>
        <taxon>Oscillatoriophycideae</taxon>
        <taxon>Aerosakkonematales</taxon>
        <taxon>Aerosakkonemataceae</taxon>
        <taxon>Floridanema</taxon>
        <taxon>Floridanema evergladense</taxon>
    </lineage>
</organism>
<keyword evidence="1" id="KW-0472">Membrane</keyword>
<sequence>MEVDKIIKKVTGLYLGSAIVAVVVAILTLGQPFVVLLGIGAFGLVTLLGDAIAEYGVDAVLIAIYIERSKKESVESLTKEIEGLLITEPLKLKLKNVLIANNTIDNTQTQTQTQNGTEVGKARTVIIEN</sequence>
<keyword evidence="1" id="KW-0812">Transmembrane</keyword>